<dbReference type="OrthoDB" id="5775647at2759"/>
<dbReference type="AlphaFoldDB" id="A0A922HWJ9"/>
<dbReference type="GO" id="GO:0045893">
    <property type="term" value="P:positive regulation of DNA-templated transcription"/>
    <property type="evidence" value="ECO:0007669"/>
    <property type="project" value="TreeGrafter"/>
</dbReference>
<feature type="compositionally biased region" description="Low complexity" evidence="7">
    <location>
        <begin position="482"/>
        <end position="499"/>
    </location>
</feature>
<evidence type="ECO:0000256" key="6">
    <source>
        <dbReference type="ARBA" id="ARBA00023242"/>
    </source>
</evidence>
<protein>
    <submittedName>
        <fullName evidence="9">Interleukin enhancer-binding factor 2</fullName>
    </submittedName>
</protein>
<dbReference type="GO" id="GO:0003725">
    <property type="term" value="F:double-stranded RNA binding"/>
    <property type="evidence" value="ECO:0007669"/>
    <property type="project" value="TreeGrafter"/>
</dbReference>
<feature type="domain" description="DZF" evidence="8">
    <location>
        <begin position="148"/>
        <end position="512"/>
    </location>
</feature>
<dbReference type="Pfam" id="PF07528">
    <property type="entry name" value="DZF_N"/>
    <property type="match status" value="1"/>
</dbReference>
<comment type="subcellular location">
    <subcellularLocation>
        <location evidence="1">Nucleus</location>
    </subcellularLocation>
</comment>
<dbReference type="InterPro" id="IPR006561">
    <property type="entry name" value="DZF_dom"/>
</dbReference>
<accession>A0A922HWJ9</accession>
<dbReference type="GO" id="GO:0071013">
    <property type="term" value="C:catalytic step 2 spliceosome"/>
    <property type="evidence" value="ECO:0007669"/>
    <property type="project" value="TreeGrafter"/>
</dbReference>
<evidence type="ECO:0000256" key="3">
    <source>
        <dbReference type="ARBA" id="ARBA00023125"/>
    </source>
</evidence>
<keyword evidence="5" id="KW-0804">Transcription</keyword>
<keyword evidence="10" id="KW-1185">Reference proteome</keyword>
<dbReference type="PROSITE" id="PS50152">
    <property type="entry name" value="25A_SYNTH_3"/>
    <property type="match status" value="1"/>
</dbReference>
<evidence type="ECO:0000256" key="7">
    <source>
        <dbReference type="SAM" id="MobiDB-lite"/>
    </source>
</evidence>
<evidence type="ECO:0000259" key="8">
    <source>
        <dbReference type="PROSITE" id="PS51703"/>
    </source>
</evidence>
<dbReference type="Gene3D" id="1.10.1410.40">
    <property type="match status" value="1"/>
</dbReference>
<reference evidence="9" key="2">
    <citation type="journal article" date="2022" name="Res Sq">
        <title>Comparative Genomics Reveals Insights into the Divergent Evolution of Astigmatic Mites and Household Pest Adaptations.</title>
        <authorList>
            <person name="Xiong Q."/>
            <person name="Wan A.T.-Y."/>
            <person name="Liu X.-Y."/>
            <person name="Fung C.S.-H."/>
            <person name="Xiao X."/>
            <person name="Malainual N."/>
            <person name="Hou J."/>
            <person name="Wang L."/>
            <person name="Wang M."/>
            <person name="Yang K."/>
            <person name="Cui Y."/>
            <person name="Leung E."/>
            <person name="Nong W."/>
            <person name="Shin S.-K."/>
            <person name="Au S."/>
            <person name="Jeong K.Y."/>
            <person name="Chew F.T."/>
            <person name="Hui J."/>
            <person name="Leung T.F."/>
            <person name="Tungtrongchitr A."/>
            <person name="Zhong N."/>
            <person name="Liu Z."/>
            <person name="Tsui S."/>
        </authorList>
    </citation>
    <scope>NUCLEOTIDE SEQUENCE</scope>
    <source>
        <strain evidence="9">Derf</strain>
        <tissue evidence="9">Whole organism</tissue>
    </source>
</reference>
<feature type="region of interest" description="Disordered" evidence="7">
    <location>
        <begin position="539"/>
        <end position="570"/>
    </location>
</feature>
<feature type="compositionally biased region" description="Low complexity" evidence="7">
    <location>
        <begin position="544"/>
        <end position="570"/>
    </location>
</feature>
<evidence type="ECO:0000256" key="2">
    <source>
        <dbReference type="ARBA" id="ARBA00023015"/>
    </source>
</evidence>
<evidence type="ECO:0000256" key="1">
    <source>
        <dbReference type="ARBA" id="ARBA00004123"/>
    </source>
</evidence>
<dbReference type="Proteomes" id="UP000790347">
    <property type="component" value="Unassembled WGS sequence"/>
</dbReference>
<dbReference type="InterPro" id="IPR049401">
    <property type="entry name" value="DZF_dom_N"/>
</dbReference>
<feature type="compositionally biased region" description="Basic residues" evidence="7">
    <location>
        <begin position="80"/>
        <end position="90"/>
    </location>
</feature>
<reference evidence="9" key="1">
    <citation type="submission" date="2013-05" db="EMBL/GenBank/DDBJ databases">
        <authorList>
            <person name="Yim A.K.Y."/>
            <person name="Chan T.F."/>
            <person name="Ji K.M."/>
            <person name="Liu X.Y."/>
            <person name="Zhou J.W."/>
            <person name="Li R.Q."/>
            <person name="Yang K.Y."/>
            <person name="Li J."/>
            <person name="Li M."/>
            <person name="Law P.T.W."/>
            <person name="Wu Y.L."/>
            <person name="Cai Z.L."/>
            <person name="Qin H."/>
            <person name="Bao Y."/>
            <person name="Leung R.K.K."/>
            <person name="Ng P.K.S."/>
            <person name="Zou J."/>
            <person name="Zhong X.J."/>
            <person name="Ran P.X."/>
            <person name="Zhong N.S."/>
            <person name="Liu Z.G."/>
            <person name="Tsui S.K.W."/>
        </authorList>
    </citation>
    <scope>NUCLEOTIDE SEQUENCE</scope>
    <source>
        <strain evidence="9">Derf</strain>
        <tissue evidence="9">Whole organism</tissue>
    </source>
</reference>
<dbReference type="InterPro" id="IPR043519">
    <property type="entry name" value="NT_sf"/>
</dbReference>
<dbReference type="Gene3D" id="3.30.460.10">
    <property type="entry name" value="Beta Polymerase, domain 2"/>
    <property type="match status" value="1"/>
</dbReference>
<comment type="caution">
    <text evidence="9">The sequence shown here is derived from an EMBL/GenBank/DDBJ whole genome shotgun (WGS) entry which is preliminary data.</text>
</comment>
<feature type="compositionally biased region" description="Low complexity" evidence="7">
    <location>
        <begin position="91"/>
        <end position="125"/>
    </location>
</feature>
<dbReference type="PANTHER" id="PTHR46447:SF1">
    <property type="entry name" value="INTERLEUKIN ENHANCER-BINDING FACTOR 2"/>
    <property type="match status" value="1"/>
</dbReference>
<feature type="region of interest" description="Disordered" evidence="7">
    <location>
        <begin position="475"/>
        <end position="499"/>
    </location>
</feature>
<name>A0A922HWJ9_DERFA</name>
<evidence type="ECO:0000313" key="10">
    <source>
        <dbReference type="Proteomes" id="UP000790347"/>
    </source>
</evidence>
<keyword evidence="2" id="KW-0805">Transcription regulation</keyword>
<evidence type="ECO:0000256" key="5">
    <source>
        <dbReference type="ARBA" id="ARBA00023163"/>
    </source>
</evidence>
<gene>
    <name evidence="9" type="primary">ILF2_2</name>
    <name evidence="9" type="ORF">DERF_010214</name>
</gene>
<dbReference type="PANTHER" id="PTHR46447">
    <property type="entry name" value="INTERLEUKIN ENHANCER-BINDING FACTOR"/>
    <property type="match status" value="1"/>
</dbReference>
<keyword evidence="4" id="KW-0010">Activator</keyword>
<organism evidence="9 10">
    <name type="scientific">Dermatophagoides farinae</name>
    <name type="common">American house dust mite</name>
    <dbReference type="NCBI Taxonomy" id="6954"/>
    <lineage>
        <taxon>Eukaryota</taxon>
        <taxon>Metazoa</taxon>
        <taxon>Ecdysozoa</taxon>
        <taxon>Arthropoda</taxon>
        <taxon>Chelicerata</taxon>
        <taxon>Arachnida</taxon>
        <taxon>Acari</taxon>
        <taxon>Acariformes</taxon>
        <taxon>Sarcoptiformes</taxon>
        <taxon>Astigmata</taxon>
        <taxon>Psoroptidia</taxon>
        <taxon>Analgoidea</taxon>
        <taxon>Pyroglyphidae</taxon>
        <taxon>Dermatophagoidinae</taxon>
        <taxon>Dermatophagoides</taxon>
    </lineage>
</organism>
<dbReference type="InterPro" id="IPR052134">
    <property type="entry name" value="ILF2"/>
</dbReference>
<dbReference type="EMBL" id="ASGP02000004">
    <property type="protein sequence ID" value="KAH9511784.1"/>
    <property type="molecule type" value="Genomic_DNA"/>
</dbReference>
<proteinExistence type="predicted"/>
<evidence type="ECO:0000256" key="4">
    <source>
        <dbReference type="ARBA" id="ARBA00023159"/>
    </source>
</evidence>
<keyword evidence="6" id="KW-0539">Nucleus</keyword>
<dbReference type="SUPFAM" id="SSF81301">
    <property type="entry name" value="Nucleotidyltransferase"/>
    <property type="match status" value="1"/>
</dbReference>
<dbReference type="InterPro" id="IPR049402">
    <property type="entry name" value="DZF_dom_C"/>
</dbReference>
<evidence type="ECO:0000313" key="9">
    <source>
        <dbReference type="EMBL" id="KAH9511784.1"/>
    </source>
</evidence>
<feature type="region of interest" description="Disordered" evidence="7">
    <location>
        <begin position="80"/>
        <end position="125"/>
    </location>
</feature>
<keyword evidence="3" id="KW-0238">DNA-binding</keyword>
<sequence length="570" mass="64622">MIYNMTVLTVVIWIFIMGPMFVLGQNIISAHSGQLLIVLHHALFNHALFFFENTCERVKFVSRKNLLAEMNTASKFRSTIKAKRNKRRRSAAVATNVSQSQQPSNHQHQNLVSPSHQQSSSKSNSFNQMLEPAIDTNAIGESFDLMKIPYAPIQPTFDYYLANDHFPAANSSDDLDDSIKQAIDERLPKIMPRSDDITNLSQTVSKLMLILDRLKASPEQIDACKIDCFFVVGSLRMGTMVRDHRIADMVIILQTLPVKAALSALGNKLLEELQRIEPTNPYQINLCDDNLELTNLFNRDIIRILIATTTANLNKLDREIHVRKNAVQRHLKATVHARWFEENIKWNDVRDFIRLFKDVCGRFKEFSYFSPWMIIILCHYSMTCTSGTSGEDNLPIHLAFKRLLQLLSSGIFLPYSAGITDPCEPKMPIHGKLSVYDQETISRQAQTLLRLLNYHNGCRYVFGLERFINNHNIQHDSDNDSDNSSSSSSKLTSPSTSATSMMKRLDLIDRDIIDHIQSNEDINFRKSYSVFDSNAYGNHKHWKQSSSSSPPQPPSSSSLSLSPTSSSSSS</sequence>
<dbReference type="Pfam" id="PF20965">
    <property type="entry name" value="DZF_C"/>
    <property type="match status" value="1"/>
</dbReference>
<dbReference type="PROSITE" id="PS51703">
    <property type="entry name" value="DZF"/>
    <property type="match status" value="1"/>
</dbReference>
<dbReference type="GO" id="GO:0003677">
    <property type="term" value="F:DNA binding"/>
    <property type="evidence" value="ECO:0007669"/>
    <property type="project" value="UniProtKB-KW"/>
</dbReference>
<dbReference type="SMART" id="SM00572">
    <property type="entry name" value="DZF"/>
    <property type="match status" value="1"/>
</dbReference>